<feature type="domain" description="DUF7587" evidence="1">
    <location>
        <begin position="94"/>
        <end position="237"/>
    </location>
</feature>
<dbReference type="Proteomes" id="UP001203852">
    <property type="component" value="Unassembled WGS sequence"/>
</dbReference>
<dbReference type="Pfam" id="PF24494">
    <property type="entry name" value="DUF7587"/>
    <property type="match status" value="1"/>
</dbReference>
<dbReference type="EMBL" id="MU404351">
    <property type="protein sequence ID" value="KAI1617226.1"/>
    <property type="molecule type" value="Genomic_DNA"/>
</dbReference>
<name>A0AAN6IH15_9EURO</name>
<proteinExistence type="predicted"/>
<sequence>MAESDHPKKRLTSDTTFTTTTSTFITTTTTTVHVGNVPAVLASHRIEEPSLSFRYTHRCHHCVNQTNFNSVSTKPHLTLTELRAFIKEKTTTIQLPPVLYRAYDAGSMGKNSEDGGFQSQRMVQKSKPLLLESVTPEVFRDFVVKHVQHFKGPKGKRSFNSPWISFSCSLLTTLQRAKRQHERGSQDVTIAAVDTSGLSTNEFICPVPELANKINYVETREFIHFDCNEEYLVLNQLQGRISHVPFHILQNDGLSTLLPELELPDIYKTLREGLVRLRRAAFGKPPNDPAIDGYARTKMHGWRVSAAYDDRGRVKLDNLHYFAWRYVFSHIEQSEHLEIRQFARIGARLIGHAKEDEKRIGATIMGKIWGEFDEYLLVCRQPAAKPSEDGPTGHRYRRFRETLHRYRHISLRELCADLKAKAIVIDRLGEVRRCLKVLAQKERNIVKAEEVLQRVGANV</sequence>
<reference evidence="2" key="1">
    <citation type="journal article" date="2022" name="bioRxiv">
        <title>Deciphering the potential niche of two novel black yeast fungi from a biological soil crust based on their genomes, phenotypes, and melanin regulation.</title>
        <authorList>
            <consortium name="DOE Joint Genome Institute"/>
            <person name="Carr E.C."/>
            <person name="Barton Q."/>
            <person name="Grambo S."/>
            <person name="Sullivan M."/>
            <person name="Renfro C.M."/>
            <person name="Kuo A."/>
            <person name="Pangilinan J."/>
            <person name="Lipzen A."/>
            <person name="Keymanesh K."/>
            <person name="Savage E."/>
            <person name="Barry K."/>
            <person name="Grigoriev I.V."/>
            <person name="Riekhof W.R."/>
            <person name="Harris S.S."/>
        </authorList>
    </citation>
    <scope>NUCLEOTIDE SEQUENCE</scope>
    <source>
        <strain evidence="2">JF 03-4F</strain>
    </source>
</reference>
<gene>
    <name evidence="2" type="ORF">EDD36DRAFT_416092</name>
</gene>
<evidence type="ECO:0000313" key="2">
    <source>
        <dbReference type="EMBL" id="KAI1617226.1"/>
    </source>
</evidence>
<accession>A0AAN6IH15</accession>
<dbReference type="AlphaFoldDB" id="A0AAN6IH15"/>
<keyword evidence="3" id="KW-1185">Reference proteome</keyword>
<organism evidence="2 3">
    <name type="scientific">Exophiala viscosa</name>
    <dbReference type="NCBI Taxonomy" id="2486360"/>
    <lineage>
        <taxon>Eukaryota</taxon>
        <taxon>Fungi</taxon>
        <taxon>Dikarya</taxon>
        <taxon>Ascomycota</taxon>
        <taxon>Pezizomycotina</taxon>
        <taxon>Eurotiomycetes</taxon>
        <taxon>Chaetothyriomycetidae</taxon>
        <taxon>Chaetothyriales</taxon>
        <taxon>Herpotrichiellaceae</taxon>
        <taxon>Exophiala</taxon>
    </lineage>
</organism>
<dbReference type="InterPro" id="IPR056009">
    <property type="entry name" value="DUF7587"/>
</dbReference>
<evidence type="ECO:0000259" key="1">
    <source>
        <dbReference type="Pfam" id="PF24494"/>
    </source>
</evidence>
<evidence type="ECO:0000313" key="3">
    <source>
        <dbReference type="Proteomes" id="UP001203852"/>
    </source>
</evidence>
<comment type="caution">
    <text evidence="2">The sequence shown here is derived from an EMBL/GenBank/DDBJ whole genome shotgun (WGS) entry which is preliminary data.</text>
</comment>
<protein>
    <recommendedName>
        <fullName evidence="1">DUF7587 domain-containing protein</fullName>
    </recommendedName>
</protein>